<reference evidence="1 2" key="1">
    <citation type="journal article" date="2016" name="Sci. Rep.">
        <title>Draft genome sequencing and secretome analysis of fungal phytopathogen Ascochyta rabiei provides insight into the necrotrophic effector repertoire.</title>
        <authorList>
            <person name="Verma S."/>
            <person name="Gazara R.K."/>
            <person name="Nizam S."/>
            <person name="Parween S."/>
            <person name="Chattopadhyay D."/>
            <person name="Verma P.K."/>
        </authorList>
    </citation>
    <scope>NUCLEOTIDE SEQUENCE [LARGE SCALE GENOMIC DNA]</scope>
    <source>
        <strain evidence="1 2">ArDII</strain>
    </source>
</reference>
<name>A0A163B9F8_DIDRA</name>
<sequence length="373" mass="41031">MKQVAASLIPLFLTLVAFPFAGAQRACNNAPELCSTPYDQITHLGAHDSPFLRDASTGFSSFGNQFFNSTVQLDAGVRLLTAQVHVASNADTQARELHLCHTTCGMFDVGLFKDWLWEIRSWMDLNPNEVITLVLVNMEGIDARELQGEYSKADIAHYGYVPADISKAPPPSSEFKKTWPTLGEMLDKGERLVTFVNAINPDKANAPYLLNEFDFVWENAYDVRDAVQFACKPDRPSNTTTIQQERDSGKLFLMNHMLYWSQAMNIQVPDIRNINETNSWDGIGGLGTHMTLCGGLVARQPTFVLVDFFNVGPAIKAVDNFNGVDAPVGRRNVTTQVIEGGAGMSYVSGSEKKKKGDAWVALVVALVGIVVCM</sequence>
<dbReference type="PANTHER" id="PTHR13593">
    <property type="match status" value="1"/>
</dbReference>
<dbReference type="InterPro" id="IPR051057">
    <property type="entry name" value="PI-PLC_domain"/>
</dbReference>
<dbReference type="OrthoDB" id="7984201at2759"/>
<gene>
    <name evidence="1" type="ORF">ST47_g7249</name>
</gene>
<dbReference type="InterPro" id="IPR017946">
    <property type="entry name" value="PLC-like_Pdiesterase_TIM-brl"/>
</dbReference>
<comment type="caution">
    <text evidence="1">The sequence shown here is derived from an EMBL/GenBank/DDBJ whole genome shotgun (WGS) entry which is preliminary data.</text>
</comment>
<dbReference type="Proteomes" id="UP000076837">
    <property type="component" value="Unassembled WGS sequence"/>
</dbReference>
<dbReference type="STRING" id="5454.A0A163B9F8"/>
<dbReference type="GO" id="GO:0008081">
    <property type="term" value="F:phosphoric diester hydrolase activity"/>
    <property type="evidence" value="ECO:0007669"/>
    <property type="project" value="InterPro"/>
</dbReference>
<accession>A0A163B9F8</accession>
<dbReference type="Gene3D" id="3.20.20.190">
    <property type="entry name" value="Phosphatidylinositol (PI) phosphodiesterase"/>
    <property type="match status" value="1"/>
</dbReference>
<dbReference type="PANTHER" id="PTHR13593:SF80">
    <property type="entry name" value="PLC-LIKE PHOSPHODIESTERASE"/>
    <property type="match status" value="1"/>
</dbReference>
<protein>
    <submittedName>
        <fullName evidence="1">Phosphoric diester hydrolase</fullName>
    </submittedName>
</protein>
<evidence type="ECO:0000313" key="2">
    <source>
        <dbReference type="Proteomes" id="UP000076837"/>
    </source>
</evidence>
<dbReference type="Pfam" id="PF26146">
    <property type="entry name" value="PI-PLC_X"/>
    <property type="match status" value="1"/>
</dbReference>
<keyword evidence="2" id="KW-1185">Reference proteome</keyword>
<keyword evidence="1" id="KW-0378">Hydrolase</keyword>
<dbReference type="AlphaFoldDB" id="A0A163B9F8"/>
<evidence type="ECO:0000313" key="1">
    <source>
        <dbReference type="EMBL" id="KZM21639.1"/>
    </source>
</evidence>
<dbReference type="GO" id="GO:0006629">
    <property type="term" value="P:lipid metabolic process"/>
    <property type="evidence" value="ECO:0007669"/>
    <property type="project" value="InterPro"/>
</dbReference>
<organism evidence="1 2">
    <name type="scientific">Didymella rabiei</name>
    <name type="common">Chickpea ascochyta blight fungus</name>
    <name type="synonym">Mycosphaerella rabiei</name>
    <dbReference type="NCBI Taxonomy" id="5454"/>
    <lineage>
        <taxon>Eukaryota</taxon>
        <taxon>Fungi</taxon>
        <taxon>Dikarya</taxon>
        <taxon>Ascomycota</taxon>
        <taxon>Pezizomycotina</taxon>
        <taxon>Dothideomycetes</taxon>
        <taxon>Pleosporomycetidae</taxon>
        <taxon>Pleosporales</taxon>
        <taxon>Pleosporineae</taxon>
        <taxon>Didymellaceae</taxon>
        <taxon>Ascochyta</taxon>
    </lineage>
</organism>
<dbReference type="SUPFAM" id="SSF51695">
    <property type="entry name" value="PLC-like phosphodiesterases"/>
    <property type="match status" value="1"/>
</dbReference>
<proteinExistence type="predicted"/>
<dbReference type="EMBL" id="JYNV01000242">
    <property type="protein sequence ID" value="KZM21639.1"/>
    <property type="molecule type" value="Genomic_DNA"/>
</dbReference>